<gene>
    <name evidence="2" type="ORF">THOM_2313</name>
</gene>
<protein>
    <submittedName>
        <fullName evidence="2">Uncharacterized protein</fullName>
    </submittedName>
</protein>
<dbReference type="HOGENOM" id="CLU_3282353_0_0_1"/>
<feature type="chain" id="PRO_5003978793" evidence="1">
    <location>
        <begin position="17"/>
        <end position="41"/>
    </location>
</feature>
<proteinExistence type="predicted"/>
<dbReference type="InParanoid" id="L7JVJ2"/>
<name>L7JVJ2_TRAHO</name>
<keyword evidence="3" id="KW-1185">Reference proteome</keyword>
<organism evidence="2 3">
    <name type="scientific">Trachipleistophora hominis</name>
    <name type="common">Microsporidian parasite</name>
    <dbReference type="NCBI Taxonomy" id="72359"/>
    <lineage>
        <taxon>Eukaryota</taxon>
        <taxon>Fungi</taxon>
        <taxon>Fungi incertae sedis</taxon>
        <taxon>Microsporidia</taxon>
        <taxon>Pleistophoridae</taxon>
        <taxon>Trachipleistophora</taxon>
    </lineage>
</organism>
<feature type="signal peptide" evidence="1">
    <location>
        <begin position="1"/>
        <end position="16"/>
    </location>
</feature>
<sequence>VRTFLFFYVVFMFLDALRNGRIKEELVIYVGELISGGDSMN</sequence>
<evidence type="ECO:0000256" key="1">
    <source>
        <dbReference type="SAM" id="SignalP"/>
    </source>
</evidence>
<evidence type="ECO:0000313" key="3">
    <source>
        <dbReference type="Proteomes" id="UP000011185"/>
    </source>
</evidence>
<dbReference type="EMBL" id="JH994025">
    <property type="protein sequence ID" value="ELQ74752.1"/>
    <property type="molecule type" value="Genomic_DNA"/>
</dbReference>
<dbReference type="VEuPathDB" id="MicrosporidiaDB:THOM_2313"/>
<dbReference type="AlphaFoldDB" id="L7JVJ2"/>
<evidence type="ECO:0000313" key="2">
    <source>
        <dbReference type="EMBL" id="ELQ74752.1"/>
    </source>
</evidence>
<keyword evidence="1" id="KW-0732">Signal</keyword>
<accession>L7JVJ2</accession>
<reference evidence="2 3" key="1">
    <citation type="journal article" date="2012" name="PLoS Pathog.">
        <title>The genome of the obligate intracellular parasite Trachipleistophora hominis: new insights into microsporidian genome dynamics and reductive evolution.</title>
        <authorList>
            <person name="Heinz E."/>
            <person name="Williams T.A."/>
            <person name="Nakjang S."/>
            <person name="Noel C.J."/>
            <person name="Swan D.C."/>
            <person name="Goldberg A.V."/>
            <person name="Harris S.R."/>
            <person name="Weinmaier T."/>
            <person name="Markert S."/>
            <person name="Becher D."/>
            <person name="Bernhardt J."/>
            <person name="Dagan T."/>
            <person name="Hacker C."/>
            <person name="Lucocq J.M."/>
            <person name="Schweder T."/>
            <person name="Rattei T."/>
            <person name="Hall N."/>
            <person name="Hirt R.P."/>
            <person name="Embley T.M."/>
        </authorList>
    </citation>
    <scope>NUCLEOTIDE SEQUENCE [LARGE SCALE GENOMIC DNA]</scope>
</reference>
<feature type="non-terminal residue" evidence="2">
    <location>
        <position position="1"/>
    </location>
</feature>
<dbReference type="Proteomes" id="UP000011185">
    <property type="component" value="Unassembled WGS sequence"/>
</dbReference>